<dbReference type="PROSITE" id="PS51186">
    <property type="entry name" value="GNAT"/>
    <property type="match status" value="1"/>
</dbReference>
<dbReference type="Pfam" id="PF00583">
    <property type="entry name" value="Acetyltransf_1"/>
    <property type="match status" value="1"/>
</dbReference>
<sequence length="157" mass="17855">MIRPLKSSEIPLLAEFLYQAIFLPPGVPAPDRAIIDLPELQLYIEDFGQKEGDLALVVEQAGQVVGSVWVRLMKDYGYLDDQTPSLSISLLPAYRGQGLGSQLMRAMFEELKARAYKQLSLSVSKDNPAAAWYRWLGFQLVEERETDYLMVYHLEDK</sequence>
<accession>A0ABS5B151</accession>
<name>A0ABS5B151_9STRE</name>
<proteinExistence type="predicted"/>
<keyword evidence="2" id="KW-0012">Acyltransferase</keyword>
<dbReference type="EMBL" id="PRDG01000001">
    <property type="protein sequence ID" value="MBP2622572.1"/>
    <property type="molecule type" value="Genomic_DNA"/>
</dbReference>
<dbReference type="InterPro" id="IPR016181">
    <property type="entry name" value="Acyl_CoA_acyltransferase"/>
</dbReference>
<evidence type="ECO:0000259" key="3">
    <source>
        <dbReference type="PROSITE" id="PS51186"/>
    </source>
</evidence>
<reference evidence="4 5" key="1">
    <citation type="submission" date="2018-02" db="EMBL/GenBank/DDBJ databases">
        <title>Draft genome sequence of Streptococcus oricebi CCUG 70868T type strain.</title>
        <authorList>
            <person name="Mendez V."/>
            <person name="Salva-Serra F."/>
            <person name="Jaen-Luchoro D."/>
            <person name="Gonzales-Siles L."/>
            <person name="Karlsson R."/>
            <person name="Engstrom-Jakobsson H."/>
            <person name="Busquets A."/>
            <person name="Gomila M."/>
            <person name="Pineiro-Iglesias B."/>
            <person name="Bennasar-Figueras A."/>
            <person name="Seeger M."/>
            <person name="Moore E."/>
        </authorList>
    </citation>
    <scope>NUCLEOTIDE SEQUENCE [LARGE SCALE GENOMIC DNA]</scope>
    <source>
        <strain evidence="4 5">CCUG 70868</strain>
    </source>
</reference>
<dbReference type="SUPFAM" id="SSF55729">
    <property type="entry name" value="Acyl-CoA N-acyltransferases (Nat)"/>
    <property type="match status" value="1"/>
</dbReference>
<keyword evidence="1" id="KW-0808">Transferase</keyword>
<dbReference type="PANTHER" id="PTHR43877">
    <property type="entry name" value="AMINOALKYLPHOSPHONATE N-ACETYLTRANSFERASE-RELATED-RELATED"/>
    <property type="match status" value="1"/>
</dbReference>
<comment type="caution">
    <text evidence="4">The sequence shown here is derived from an EMBL/GenBank/DDBJ whole genome shotgun (WGS) entry which is preliminary data.</text>
</comment>
<evidence type="ECO:0000313" key="5">
    <source>
        <dbReference type="Proteomes" id="UP001519296"/>
    </source>
</evidence>
<protein>
    <submittedName>
        <fullName evidence="4">GNAT family N-acetyltransferase</fullName>
    </submittedName>
</protein>
<keyword evidence="5" id="KW-1185">Reference proteome</keyword>
<dbReference type="Proteomes" id="UP001519296">
    <property type="component" value="Unassembled WGS sequence"/>
</dbReference>
<evidence type="ECO:0000256" key="2">
    <source>
        <dbReference type="ARBA" id="ARBA00023315"/>
    </source>
</evidence>
<evidence type="ECO:0000256" key="1">
    <source>
        <dbReference type="ARBA" id="ARBA00022679"/>
    </source>
</evidence>
<dbReference type="InterPro" id="IPR050832">
    <property type="entry name" value="Bact_Acetyltransf"/>
</dbReference>
<organism evidence="4 5">
    <name type="scientific">Streptococcus oricebi</name>
    <dbReference type="NCBI Taxonomy" id="1547447"/>
    <lineage>
        <taxon>Bacteria</taxon>
        <taxon>Bacillati</taxon>
        <taxon>Bacillota</taxon>
        <taxon>Bacilli</taxon>
        <taxon>Lactobacillales</taxon>
        <taxon>Streptococcaceae</taxon>
        <taxon>Streptococcus</taxon>
    </lineage>
</organism>
<dbReference type="RefSeq" id="WP_209626574.1">
    <property type="nucleotide sequence ID" value="NZ_PRDG01000001.1"/>
</dbReference>
<dbReference type="CDD" id="cd04301">
    <property type="entry name" value="NAT_SF"/>
    <property type="match status" value="1"/>
</dbReference>
<dbReference type="InterPro" id="IPR000182">
    <property type="entry name" value="GNAT_dom"/>
</dbReference>
<dbReference type="Gene3D" id="3.40.630.30">
    <property type="match status" value="1"/>
</dbReference>
<gene>
    <name evidence="4" type="ORF">C4K46_01310</name>
</gene>
<dbReference type="PANTHER" id="PTHR43877:SF1">
    <property type="entry name" value="ACETYLTRANSFERASE"/>
    <property type="match status" value="1"/>
</dbReference>
<evidence type="ECO:0000313" key="4">
    <source>
        <dbReference type="EMBL" id="MBP2622572.1"/>
    </source>
</evidence>
<feature type="domain" description="N-acetyltransferase" evidence="3">
    <location>
        <begin position="1"/>
        <end position="155"/>
    </location>
</feature>